<accession>A0ACB9PI29</accession>
<evidence type="ECO:0000313" key="1">
    <source>
        <dbReference type="EMBL" id="KAI4347717.1"/>
    </source>
</evidence>
<evidence type="ECO:0000313" key="2">
    <source>
        <dbReference type="Proteomes" id="UP000828941"/>
    </source>
</evidence>
<protein>
    <submittedName>
        <fullName evidence="1">Uncharacterized protein</fullName>
    </submittedName>
</protein>
<keyword evidence="2" id="KW-1185">Reference proteome</keyword>
<comment type="caution">
    <text evidence="1">The sequence shown here is derived from an EMBL/GenBank/DDBJ whole genome shotgun (WGS) entry which is preliminary data.</text>
</comment>
<gene>
    <name evidence="1" type="ORF">L6164_008501</name>
</gene>
<dbReference type="Proteomes" id="UP000828941">
    <property type="component" value="Chromosome 4"/>
</dbReference>
<dbReference type="EMBL" id="CM039429">
    <property type="protein sequence ID" value="KAI4347717.1"/>
    <property type="molecule type" value="Genomic_DNA"/>
</dbReference>
<proteinExistence type="predicted"/>
<organism evidence="1 2">
    <name type="scientific">Bauhinia variegata</name>
    <name type="common">Purple orchid tree</name>
    <name type="synonym">Phanera variegata</name>
    <dbReference type="NCBI Taxonomy" id="167791"/>
    <lineage>
        <taxon>Eukaryota</taxon>
        <taxon>Viridiplantae</taxon>
        <taxon>Streptophyta</taxon>
        <taxon>Embryophyta</taxon>
        <taxon>Tracheophyta</taxon>
        <taxon>Spermatophyta</taxon>
        <taxon>Magnoliopsida</taxon>
        <taxon>eudicotyledons</taxon>
        <taxon>Gunneridae</taxon>
        <taxon>Pentapetalae</taxon>
        <taxon>rosids</taxon>
        <taxon>fabids</taxon>
        <taxon>Fabales</taxon>
        <taxon>Fabaceae</taxon>
        <taxon>Cercidoideae</taxon>
        <taxon>Cercideae</taxon>
        <taxon>Bauhiniinae</taxon>
        <taxon>Bauhinia</taxon>
    </lineage>
</organism>
<name>A0ACB9PI29_BAUVA</name>
<sequence length="150" mass="17877">MAYLDWTPRVGIEFENIEEALQLWIIYGRKISFGVRKQYTNTSKKDKIITSFGYVCIKEGHRRVDKRDNESLWKNEFTQEHNHPMQLPETTHMLALHPKISKVQAYEIDLAEDSGLPQASSFKLMNTHVRHRDNIRYTRLDVKNYRKARR</sequence>
<reference evidence="1 2" key="1">
    <citation type="journal article" date="2022" name="DNA Res.">
        <title>Chromosomal-level genome assembly of the orchid tree Bauhinia variegata (Leguminosae; Cercidoideae) supports the allotetraploid origin hypothesis of Bauhinia.</title>
        <authorList>
            <person name="Zhong Y."/>
            <person name="Chen Y."/>
            <person name="Zheng D."/>
            <person name="Pang J."/>
            <person name="Liu Y."/>
            <person name="Luo S."/>
            <person name="Meng S."/>
            <person name="Qian L."/>
            <person name="Wei D."/>
            <person name="Dai S."/>
            <person name="Zhou R."/>
        </authorList>
    </citation>
    <scope>NUCLEOTIDE SEQUENCE [LARGE SCALE GENOMIC DNA]</scope>
    <source>
        <strain evidence="1">BV-YZ2020</strain>
    </source>
</reference>